<accession>A0A936N8L1</accession>
<dbReference type="AlphaFoldDB" id="A0A936N8L1"/>
<dbReference type="PANTHER" id="PTHR33121">
    <property type="entry name" value="CYCLIC DI-GMP PHOSPHODIESTERASE PDEF"/>
    <property type="match status" value="1"/>
</dbReference>
<reference evidence="5 6" key="1">
    <citation type="submission" date="2020-10" db="EMBL/GenBank/DDBJ databases">
        <title>Connecting structure to function with the recovery of over 1000 high-quality activated sludge metagenome-assembled genomes encoding full-length rRNA genes using long-read sequencing.</title>
        <authorList>
            <person name="Singleton C.M."/>
            <person name="Petriglieri F."/>
            <person name="Kristensen J.M."/>
            <person name="Kirkegaard R.H."/>
            <person name="Michaelsen T.Y."/>
            <person name="Andersen M.H."/>
            <person name="Karst S.M."/>
            <person name="Dueholm M.S."/>
            <person name="Nielsen P.H."/>
            <person name="Albertsen M."/>
        </authorList>
    </citation>
    <scope>NUCLEOTIDE SEQUENCE [LARGE SCALE GENOMIC DNA]</scope>
    <source>
        <strain evidence="5">Lyne_18-Q3-R50-59_MAXAC.006</strain>
    </source>
</reference>
<dbReference type="InterPro" id="IPR000160">
    <property type="entry name" value="GGDEF_dom"/>
</dbReference>
<dbReference type="CDD" id="cd01949">
    <property type="entry name" value="GGDEF"/>
    <property type="match status" value="1"/>
</dbReference>
<dbReference type="PANTHER" id="PTHR33121:SF70">
    <property type="entry name" value="SIGNALING PROTEIN YKOW"/>
    <property type="match status" value="1"/>
</dbReference>
<dbReference type="InterPro" id="IPR029787">
    <property type="entry name" value="Nucleotide_cyclase"/>
</dbReference>
<sequence>MAKTELRPIDRPLPRPSQNPTPSEAVRPEGYPAQRTPPETGRAGLAYQIPRRVAVAVAAVAAIVIDPPSNSFELALRVAAALTVVGLEAAQVGATLLMRRRSHLGSMLSLVALVGLGLTNPAALVPIAVALTAGYLCCLGPNRVQASAAVIQLGGTALIGAFSNRPEDLRLLLPIMLIADATKAAGVHLFTARLRAIDQRVDTMLEQSRKVAWSLAERLRHQNDHDALTGLPNRARLKEYLRETAAAGVPPGHGFALLLMDLTQFRQVNDALGHQGGDRLLAAIAVRLRAELAGECGMIGRWGGDEFALVSPPVGDEEEALGLARRAIGVLERPFEVDGIPVQCSGNLGIALFPEHGKGDEDLLNAADEALYRAKRSGQPVELYRAERHQGSLRQVTLLGELGRAMDAGELALYYQPALGLGTERVVQVEALVRWQHRDHGLMLPIDFIETVEGSHMIHSLTRWIVAEALRDAEAMHQAGLDLGVAVNVSVRNLQDPDLVDFFELLSHREDFHAERLQLEITETELIDDNPRAVEVLARLRALGISVAVDDFGVGNASLSYLKHLPVSHLKIDRGFVTAMTSNSDDAAIVRSTIEMAHQLGLTVTAEGATDLTTLTTLREMGCDLAQGFYISEPVPFDDLVPLVTHLDATAPALLRGAGPIEARLGQPSALAATSPAQR</sequence>
<protein>
    <submittedName>
        <fullName evidence="5">Bifunctional diguanylate cyclase/phosphodiesterase</fullName>
    </submittedName>
</protein>
<feature type="transmembrane region" description="Helical" evidence="2">
    <location>
        <begin position="110"/>
        <end position="136"/>
    </location>
</feature>
<dbReference type="GO" id="GO:0071111">
    <property type="term" value="F:cyclic-guanylate-specific phosphodiesterase activity"/>
    <property type="evidence" value="ECO:0007669"/>
    <property type="project" value="InterPro"/>
</dbReference>
<dbReference type="NCBIfam" id="TIGR00254">
    <property type="entry name" value="GGDEF"/>
    <property type="match status" value="1"/>
</dbReference>
<feature type="region of interest" description="Disordered" evidence="1">
    <location>
        <begin position="1"/>
        <end position="41"/>
    </location>
</feature>
<dbReference type="CDD" id="cd01948">
    <property type="entry name" value="EAL"/>
    <property type="match status" value="1"/>
</dbReference>
<dbReference type="Proteomes" id="UP000727993">
    <property type="component" value="Unassembled WGS sequence"/>
</dbReference>
<dbReference type="PROSITE" id="PS50883">
    <property type="entry name" value="EAL"/>
    <property type="match status" value="1"/>
</dbReference>
<evidence type="ECO:0000313" key="5">
    <source>
        <dbReference type="EMBL" id="MBK9295625.1"/>
    </source>
</evidence>
<dbReference type="InterPro" id="IPR043128">
    <property type="entry name" value="Rev_trsase/Diguanyl_cyclase"/>
</dbReference>
<dbReference type="SMART" id="SM00052">
    <property type="entry name" value="EAL"/>
    <property type="match status" value="1"/>
</dbReference>
<dbReference type="InterPro" id="IPR001633">
    <property type="entry name" value="EAL_dom"/>
</dbReference>
<proteinExistence type="predicted"/>
<dbReference type="SMART" id="SM00267">
    <property type="entry name" value="GGDEF"/>
    <property type="match status" value="1"/>
</dbReference>
<name>A0A936N8L1_9ACTN</name>
<dbReference type="InterPro" id="IPR035919">
    <property type="entry name" value="EAL_sf"/>
</dbReference>
<evidence type="ECO:0000256" key="1">
    <source>
        <dbReference type="SAM" id="MobiDB-lite"/>
    </source>
</evidence>
<dbReference type="PROSITE" id="PS50887">
    <property type="entry name" value="GGDEF"/>
    <property type="match status" value="1"/>
</dbReference>
<keyword evidence="2" id="KW-0472">Membrane</keyword>
<keyword evidence="2" id="KW-1133">Transmembrane helix</keyword>
<dbReference type="Gene3D" id="3.20.20.450">
    <property type="entry name" value="EAL domain"/>
    <property type="match status" value="1"/>
</dbReference>
<dbReference type="SUPFAM" id="SSF141868">
    <property type="entry name" value="EAL domain-like"/>
    <property type="match status" value="1"/>
</dbReference>
<feature type="compositionally biased region" description="Basic and acidic residues" evidence="1">
    <location>
        <begin position="1"/>
        <end position="13"/>
    </location>
</feature>
<dbReference type="EMBL" id="JADJZA010000001">
    <property type="protein sequence ID" value="MBK9295625.1"/>
    <property type="molecule type" value="Genomic_DNA"/>
</dbReference>
<organism evidence="5 6">
    <name type="scientific">Candidatus Neomicrothrix subdominans</name>
    <dbReference type="NCBI Taxonomy" id="2954438"/>
    <lineage>
        <taxon>Bacteria</taxon>
        <taxon>Bacillati</taxon>
        <taxon>Actinomycetota</taxon>
        <taxon>Acidimicrobiia</taxon>
        <taxon>Acidimicrobiales</taxon>
        <taxon>Microthrixaceae</taxon>
        <taxon>Candidatus Neomicrothrix</taxon>
    </lineage>
</organism>
<dbReference type="Gene3D" id="3.30.70.270">
    <property type="match status" value="1"/>
</dbReference>
<dbReference type="InterPro" id="IPR050706">
    <property type="entry name" value="Cyclic-di-GMP_PDE-like"/>
</dbReference>
<dbReference type="Pfam" id="PF00563">
    <property type="entry name" value="EAL"/>
    <property type="match status" value="1"/>
</dbReference>
<evidence type="ECO:0000313" key="6">
    <source>
        <dbReference type="Proteomes" id="UP000727993"/>
    </source>
</evidence>
<keyword evidence="2" id="KW-0812">Transmembrane</keyword>
<dbReference type="SUPFAM" id="SSF55073">
    <property type="entry name" value="Nucleotide cyclase"/>
    <property type="match status" value="1"/>
</dbReference>
<dbReference type="Pfam" id="PF00990">
    <property type="entry name" value="GGDEF"/>
    <property type="match status" value="1"/>
</dbReference>
<gene>
    <name evidence="5" type="ORF">IPN02_01865</name>
</gene>
<evidence type="ECO:0000256" key="2">
    <source>
        <dbReference type="SAM" id="Phobius"/>
    </source>
</evidence>
<feature type="domain" description="EAL" evidence="3">
    <location>
        <begin position="395"/>
        <end position="648"/>
    </location>
</feature>
<comment type="caution">
    <text evidence="5">The sequence shown here is derived from an EMBL/GenBank/DDBJ whole genome shotgun (WGS) entry which is preliminary data.</text>
</comment>
<evidence type="ECO:0000259" key="4">
    <source>
        <dbReference type="PROSITE" id="PS50887"/>
    </source>
</evidence>
<evidence type="ECO:0000259" key="3">
    <source>
        <dbReference type="PROSITE" id="PS50883"/>
    </source>
</evidence>
<feature type="domain" description="GGDEF" evidence="4">
    <location>
        <begin position="253"/>
        <end position="387"/>
    </location>
</feature>